<evidence type="ECO:0000256" key="3">
    <source>
        <dbReference type="ARBA" id="ARBA00022651"/>
    </source>
</evidence>
<keyword evidence="5 10" id="KW-0732">Signal</keyword>
<dbReference type="Proteomes" id="UP000620124">
    <property type="component" value="Unassembled WGS sequence"/>
</dbReference>
<evidence type="ECO:0000256" key="2">
    <source>
        <dbReference type="ARBA" id="ARBA00022487"/>
    </source>
</evidence>
<keyword evidence="2" id="KW-0719">Serine esterase</keyword>
<name>A0A8H7DDM1_9AGAR</name>
<evidence type="ECO:0000256" key="1">
    <source>
        <dbReference type="ARBA" id="ARBA00006249"/>
    </source>
</evidence>
<dbReference type="InterPro" id="IPR011118">
    <property type="entry name" value="Tannase/feruloyl_esterase"/>
</dbReference>
<keyword evidence="12" id="KW-1185">Reference proteome</keyword>
<evidence type="ECO:0000256" key="4">
    <source>
        <dbReference type="ARBA" id="ARBA00022723"/>
    </source>
</evidence>
<evidence type="ECO:0000256" key="6">
    <source>
        <dbReference type="ARBA" id="ARBA00022801"/>
    </source>
</evidence>
<dbReference type="OrthoDB" id="3039123at2759"/>
<evidence type="ECO:0000313" key="12">
    <source>
        <dbReference type="Proteomes" id="UP000620124"/>
    </source>
</evidence>
<comment type="similarity">
    <text evidence="1 10">Belongs to the tannase family.</text>
</comment>
<dbReference type="PANTHER" id="PTHR33938">
    <property type="entry name" value="FERULOYL ESTERASE B-RELATED"/>
    <property type="match status" value="1"/>
</dbReference>
<comment type="catalytic activity">
    <reaction evidence="9">
        <text>feruloyl-polysaccharide + H2O = ferulate + polysaccharide.</text>
        <dbReference type="EC" id="3.1.1.73"/>
    </reaction>
</comment>
<evidence type="ECO:0000256" key="9">
    <source>
        <dbReference type="ARBA" id="ARBA00034075"/>
    </source>
</evidence>
<dbReference type="GO" id="GO:0030600">
    <property type="term" value="F:feruloyl esterase activity"/>
    <property type="evidence" value="ECO:0007669"/>
    <property type="project" value="UniProtKB-EC"/>
</dbReference>
<accession>A0A8H7DDM1</accession>
<evidence type="ECO:0000256" key="5">
    <source>
        <dbReference type="ARBA" id="ARBA00022729"/>
    </source>
</evidence>
<dbReference type="EMBL" id="JACAZI010000002">
    <property type="protein sequence ID" value="KAF7368248.1"/>
    <property type="molecule type" value="Genomic_DNA"/>
</dbReference>
<keyword evidence="7" id="KW-0106">Calcium</keyword>
<sequence>MDFSGFSFNFLPKLLTAGLPLLASWYPSEQHAKCLALKSSLDLENTTILDVSYVSAGSTVKLPGVPHETCLQEAYASASLCRVQFTTATSATSATRGEAWLPDKWYGRFLTLGNGGLDGCIYYRELDYGSALHFATVGTNNGHDGNTGRPFLGNLEVLNDFSFRSIHVGAVIGKQIVAAYYERPHDKAYYSGCSTGGRQGTMSALKYPEDFDGIVAGAPATNSNALLHWAGMLARYIGAPDPTSLPAFISPELWKVVAQEILNQCDSIDGMRDGIITDPDLCEFRVEALLCSGDEADRCLTQPQVEALQKMYSPLYDNGELVYSRFDPGAEDGAIAIDLFNGKFPHFTSDWLRYAVLNTTEFDFSQYGPQHGRLMRAVDAGGISTFDGDLSAFRDRGGKFITYHGRVDPARPSCSNNLIASGNSKRMYELVARTLAPEPLDAFYRLFMVPGMAHCSGGPGAASFGQHMGMNAVNASTHNVLLALVDWVEGGVAPDTITGTARDGTTRVHCRYPQRSVWDGGDYVCEE</sequence>
<protein>
    <recommendedName>
        <fullName evidence="10">Carboxylic ester hydrolase</fullName>
        <ecNumber evidence="10">3.1.1.-</ecNumber>
    </recommendedName>
</protein>
<dbReference type="PANTHER" id="PTHR33938:SF15">
    <property type="entry name" value="FERULOYL ESTERASE B-RELATED"/>
    <property type="match status" value="1"/>
</dbReference>
<keyword evidence="6 10" id="KW-0378">Hydrolase</keyword>
<dbReference type="GO" id="GO:0046872">
    <property type="term" value="F:metal ion binding"/>
    <property type="evidence" value="ECO:0007669"/>
    <property type="project" value="UniProtKB-KW"/>
</dbReference>
<dbReference type="Pfam" id="PF07519">
    <property type="entry name" value="Tannase"/>
    <property type="match status" value="1"/>
</dbReference>
<feature type="signal peptide" evidence="10">
    <location>
        <begin position="1"/>
        <end position="17"/>
    </location>
</feature>
<proteinExistence type="inferred from homology"/>
<evidence type="ECO:0000256" key="10">
    <source>
        <dbReference type="RuleBase" id="RU361238"/>
    </source>
</evidence>
<keyword evidence="4" id="KW-0479">Metal-binding</keyword>
<evidence type="ECO:0000313" key="11">
    <source>
        <dbReference type="EMBL" id="KAF7368248.1"/>
    </source>
</evidence>
<gene>
    <name evidence="11" type="ORF">MVEN_00144900</name>
</gene>
<comment type="caution">
    <text evidence="11">The sequence shown here is derived from an EMBL/GenBank/DDBJ whole genome shotgun (WGS) entry which is preliminary data.</text>
</comment>
<dbReference type="SUPFAM" id="SSF53474">
    <property type="entry name" value="alpha/beta-Hydrolases"/>
    <property type="match status" value="2"/>
</dbReference>
<evidence type="ECO:0000256" key="8">
    <source>
        <dbReference type="ARBA" id="ARBA00023157"/>
    </source>
</evidence>
<keyword evidence="3" id="KW-0119">Carbohydrate metabolism</keyword>
<feature type="chain" id="PRO_5034325085" description="Carboxylic ester hydrolase" evidence="10">
    <location>
        <begin position="18"/>
        <end position="527"/>
    </location>
</feature>
<keyword evidence="8" id="KW-1015">Disulfide bond</keyword>
<dbReference type="EC" id="3.1.1.-" evidence="10"/>
<dbReference type="AlphaFoldDB" id="A0A8H7DDM1"/>
<keyword evidence="3" id="KW-0858">Xylan degradation</keyword>
<reference evidence="11" key="1">
    <citation type="submission" date="2020-05" db="EMBL/GenBank/DDBJ databases">
        <title>Mycena genomes resolve the evolution of fungal bioluminescence.</title>
        <authorList>
            <person name="Tsai I.J."/>
        </authorList>
    </citation>
    <scope>NUCLEOTIDE SEQUENCE</scope>
    <source>
        <strain evidence="11">CCC161011</strain>
    </source>
</reference>
<evidence type="ECO:0000256" key="7">
    <source>
        <dbReference type="ARBA" id="ARBA00022837"/>
    </source>
</evidence>
<dbReference type="GO" id="GO:0045493">
    <property type="term" value="P:xylan catabolic process"/>
    <property type="evidence" value="ECO:0007669"/>
    <property type="project" value="UniProtKB-KW"/>
</dbReference>
<dbReference type="Gene3D" id="3.40.50.1820">
    <property type="entry name" value="alpha/beta hydrolase"/>
    <property type="match status" value="1"/>
</dbReference>
<organism evidence="11 12">
    <name type="scientific">Mycena venus</name>
    <dbReference type="NCBI Taxonomy" id="2733690"/>
    <lineage>
        <taxon>Eukaryota</taxon>
        <taxon>Fungi</taxon>
        <taxon>Dikarya</taxon>
        <taxon>Basidiomycota</taxon>
        <taxon>Agaricomycotina</taxon>
        <taxon>Agaricomycetes</taxon>
        <taxon>Agaricomycetidae</taxon>
        <taxon>Agaricales</taxon>
        <taxon>Marasmiineae</taxon>
        <taxon>Mycenaceae</taxon>
        <taxon>Mycena</taxon>
    </lineage>
</organism>
<dbReference type="InterPro" id="IPR029058">
    <property type="entry name" value="AB_hydrolase_fold"/>
</dbReference>
<keyword evidence="3" id="KW-0624">Polysaccharide degradation</keyword>